<dbReference type="Proteomes" id="UP000298324">
    <property type="component" value="Unassembled WGS sequence"/>
</dbReference>
<dbReference type="RefSeq" id="WP_282432458.1">
    <property type="nucleotide sequence ID" value="NZ_QFGA01000002.1"/>
</dbReference>
<dbReference type="InterPro" id="IPR039498">
    <property type="entry name" value="NTP_transf_5"/>
</dbReference>
<keyword evidence="2" id="KW-1185">Reference proteome</keyword>
<reference evidence="1 2" key="1">
    <citation type="journal article" date="2018" name="Environ. Microbiol.">
        <title>Novel energy conservation strategies and behaviour of Pelotomaculum schinkii driving syntrophic propionate catabolism.</title>
        <authorList>
            <person name="Hidalgo-Ahumada C.A.P."/>
            <person name="Nobu M.K."/>
            <person name="Narihiro T."/>
            <person name="Tamaki H."/>
            <person name="Liu W.T."/>
            <person name="Kamagata Y."/>
            <person name="Stams A.J.M."/>
            <person name="Imachi H."/>
            <person name="Sousa D.Z."/>
        </authorList>
    </citation>
    <scope>NUCLEOTIDE SEQUENCE [LARGE SCALE GENOMIC DNA]</scope>
    <source>
        <strain evidence="1 2">HH</strain>
    </source>
</reference>
<dbReference type="AlphaFoldDB" id="A0A4Y7R8G7"/>
<evidence type="ECO:0000313" key="2">
    <source>
        <dbReference type="Proteomes" id="UP000298324"/>
    </source>
</evidence>
<accession>A0A4Y7R8G7</accession>
<evidence type="ECO:0000313" key="1">
    <source>
        <dbReference type="EMBL" id="TEB05265.1"/>
    </source>
</evidence>
<protein>
    <submittedName>
        <fullName evidence="1">Uncharacterized protein</fullName>
    </submittedName>
</protein>
<name>A0A4Y7R8G7_9FIRM</name>
<gene>
    <name evidence="1" type="ORF">Psch_02306</name>
</gene>
<sequence>MKDGCKYTYQLSHEDFFVYIMMHLTKHYTTGGTGIRSIMDIWVYKTRYGNEMDWDYIQAELEKIKLREFAKNILRLAEVWFGNAQSNAFYDELADFIFSSGVYGTNKNATVSAMNTYAGENRPVWPAKYRYCLKLFLPGLEHMKIQYPFLGKLPFLLPVCWVFRGVKCLLFKRKHTFQMINNVHLISEKDVARILNLHKKAGILK</sequence>
<dbReference type="Pfam" id="PF14907">
    <property type="entry name" value="NTP_transf_5"/>
    <property type="match status" value="1"/>
</dbReference>
<dbReference type="EMBL" id="QFGA01000002">
    <property type="protein sequence ID" value="TEB05265.1"/>
    <property type="molecule type" value="Genomic_DNA"/>
</dbReference>
<organism evidence="1 2">
    <name type="scientific">Pelotomaculum schinkii</name>
    <dbReference type="NCBI Taxonomy" id="78350"/>
    <lineage>
        <taxon>Bacteria</taxon>
        <taxon>Bacillati</taxon>
        <taxon>Bacillota</taxon>
        <taxon>Clostridia</taxon>
        <taxon>Eubacteriales</taxon>
        <taxon>Desulfotomaculaceae</taxon>
        <taxon>Pelotomaculum</taxon>
    </lineage>
</organism>
<proteinExistence type="predicted"/>
<comment type="caution">
    <text evidence="1">The sequence shown here is derived from an EMBL/GenBank/DDBJ whole genome shotgun (WGS) entry which is preliminary data.</text>
</comment>